<dbReference type="AlphaFoldDB" id="Q7S1C4"/>
<feature type="compositionally biased region" description="Low complexity" evidence="1">
    <location>
        <begin position="252"/>
        <end position="265"/>
    </location>
</feature>
<proteinExistence type="predicted"/>
<feature type="compositionally biased region" description="Low complexity" evidence="1">
    <location>
        <begin position="278"/>
        <end position="289"/>
    </location>
</feature>
<dbReference type="GeneID" id="3874537"/>
<feature type="region of interest" description="Disordered" evidence="1">
    <location>
        <begin position="1"/>
        <end position="30"/>
    </location>
</feature>
<feature type="region of interest" description="Disordered" evidence="1">
    <location>
        <begin position="208"/>
        <end position="289"/>
    </location>
</feature>
<name>Q7S1C4_NEUCR</name>
<feature type="compositionally biased region" description="Polar residues" evidence="1">
    <location>
        <begin position="237"/>
        <end position="247"/>
    </location>
</feature>
<dbReference type="Proteomes" id="UP000001805">
    <property type="component" value="Chromosome 2, Linkage Group V"/>
</dbReference>
<evidence type="ECO:0000313" key="3">
    <source>
        <dbReference type="EMBL" id="EAA29154.1"/>
    </source>
</evidence>
<dbReference type="OrthoDB" id="4576776at2759"/>
<evidence type="ECO:0000256" key="1">
    <source>
        <dbReference type="SAM" id="MobiDB-lite"/>
    </source>
</evidence>
<evidence type="ECO:0000256" key="2">
    <source>
        <dbReference type="SAM" id="Phobius"/>
    </source>
</evidence>
<reference evidence="3 4" key="1">
    <citation type="journal article" date="2003" name="Nature">
        <title>The genome sequence of the filamentous fungus Neurospora crassa.</title>
        <authorList>
            <person name="Galagan J.E."/>
            <person name="Calvo S.E."/>
            <person name="Borkovich K.A."/>
            <person name="Selker E.U."/>
            <person name="Read N.D."/>
            <person name="Jaffe D."/>
            <person name="FitzHugh W."/>
            <person name="Ma L.J."/>
            <person name="Smirnov S."/>
            <person name="Purcell S."/>
            <person name="Rehman B."/>
            <person name="Elkins T."/>
            <person name="Engels R."/>
            <person name="Wang S."/>
            <person name="Nielsen C.B."/>
            <person name="Butler J."/>
            <person name="Endrizzi M."/>
            <person name="Qui D."/>
            <person name="Ianakiev P."/>
            <person name="Bell-Pedersen D."/>
            <person name="Nelson M.A."/>
            <person name="Werner-Washburne M."/>
            <person name="Selitrennikoff C.P."/>
            <person name="Kinsey J.A."/>
            <person name="Braun E.L."/>
            <person name="Zelter A."/>
            <person name="Schulte U."/>
            <person name="Kothe G.O."/>
            <person name="Jedd G."/>
            <person name="Mewes W."/>
            <person name="Staben C."/>
            <person name="Marcotte E."/>
            <person name="Greenberg D."/>
            <person name="Roy A."/>
            <person name="Foley K."/>
            <person name="Naylor J."/>
            <person name="Stange-Thomann N."/>
            <person name="Barrett R."/>
            <person name="Gnerre S."/>
            <person name="Kamal M."/>
            <person name="Kamvysselis M."/>
            <person name="Mauceli E."/>
            <person name="Bielke C."/>
            <person name="Rudd S."/>
            <person name="Frishman D."/>
            <person name="Krystofova S."/>
            <person name="Rasmussen C."/>
            <person name="Metzenberg R.L."/>
            <person name="Perkins D.D."/>
            <person name="Kroken S."/>
            <person name="Cogoni C."/>
            <person name="Macino G."/>
            <person name="Catcheside D."/>
            <person name="Li W."/>
            <person name="Pratt R.J."/>
            <person name="Osmani S.A."/>
            <person name="DeSouza C.P."/>
            <person name="Glass L."/>
            <person name="Orbach M.J."/>
            <person name="Berglund J.A."/>
            <person name="Voelker R."/>
            <person name="Yarden O."/>
            <person name="Plamann M."/>
            <person name="Seiler S."/>
            <person name="Dunlap J."/>
            <person name="Radford A."/>
            <person name="Aramayo R."/>
            <person name="Natvig D.O."/>
            <person name="Alex L.A."/>
            <person name="Mannhaupt G."/>
            <person name="Ebbole D.J."/>
            <person name="Freitag M."/>
            <person name="Paulsen I."/>
            <person name="Sachs M.S."/>
            <person name="Lander E.S."/>
            <person name="Nusbaum C."/>
            <person name="Birren B."/>
        </authorList>
    </citation>
    <scope>NUCLEOTIDE SEQUENCE [LARGE SCALE GENOMIC DNA]</scope>
    <source>
        <strain evidence="4">ATCC 24698 / 74-OR23-1A / CBS 708.71 / DSM 1257 / FGSC 987</strain>
    </source>
</reference>
<dbReference type="EMBL" id="CM002240">
    <property type="protein sequence ID" value="EAA29154.1"/>
    <property type="molecule type" value="Genomic_DNA"/>
</dbReference>
<keyword evidence="2" id="KW-0472">Membrane</keyword>
<dbReference type="OMA" id="WVAKSAW"/>
<keyword evidence="2" id="KW-0812">Transmembrane</keyword>
<keyword evidence="4" id="KW-1185">Reference proteome</keyword>
<feature type="transmembrane region" description="Helical" evidence="2">
    <location>
        <begin position="332"/>
        <end position="351"/>
    </location>
</feature>
<dbReference type="STRING" id="367110.Q7S1C4"/>
<accession>Q7S1C4</accession>
<organism evidence="3 4">
    <name type="scientific">Neurospora crassa (strain ATCC 24698 / 74-OR23-1A / CBS 708.71 / DSM 1257 / FGSC 987)</name>
    <dbReference type="NCBI Taxonomy" id="367110"/>
    <lineage>
        <taxon>Eukaryota</taxon>
        <taxon>Fungi</taxon>
        <taxon>Dikarya</taxon>
        <taxon>Ascomycota</taxon>
        <taxon>Pezizomycotina</taxon>
        <taxon>Sordariomycetes</taxon>
        <taxon>Sordariomycetidae</taxon>
        <taxon>Sordariales</taxon>
        <taxon>Sordariaceae</taxon>
        <taxon>Neurospora</taxon>
    </lineage>
</organism>
<protein>
    <submittedName>
        <fullName evidence="3">Uncharacterized protein</fullName>
    </submittedName>
</protein>
<dbReference type="PANTHER" id="PTHR37048:SF2">
    <property type="entry name" value="QUESTIONABLE PROTEIN"/>
    <property type="match status" value="1"/>
</dbReference>
<dbReference type="HOGENOM" id="CLU_713890_0_0_1"/>
<dbReference type="RefSeq" id="XP_958390.1">
    <property type="nucleotide sequence ID" value="XM_953297.3"/>
</dbReference>
<dbReference type="VEuPathDB" id="FungiDB:NCU07804"/>
<dbReference type="PANTHER" id="PTHR37048">
    <property type="entry name" value="QUESTIONABLE PROTEIN"/>
    <property type="match status" value="1"/>
</dbReference>
<gene>
    <name evidence="3" type="ORF">NCU07804</name>
</gene>
<evidence type="ECO:0000313" key="4">
    <source>
        <dbReference type="Proteomes" id="UP000001805"/>
    </source>
</evidence>
<keyword evidence="2" id="KW-1133">Transmembrane helix</keyword>
<dbReference type="PaxDb" id="5141-EFNCRP00000007924"/>
<sequence length="388" mass="43386">MPTTPSSRRNSQRSRRGSTPPTPGQNGSKLAGRIMWLPHADELSSSTGFSEESHNHPVLVLSKKIAADGKVDILFMTSFGGTDLETRHRHSNAQLRGIYLPIDPSPPHPDNNIQLQLDHGVPAFKKNSYVNTRDHKKILFSLLRNYDRHRKYKIYTITDASYQIVVEHSGYREPTPPPVYDDRFTVPVPLDILVQAHLEAERKRSQGYGTIPSVAPQLQHPASRPIQSTARSDHHSYSASRPVQSTARTDHPSYNSYDSYNPYYSGVHSQRKRNSARPSGHSSGGSPDDLSPSAQVVFCLIIATTFACVVAAVYMTFSYLFKDLKAVDWHKVANAVGSFFWECLVAMGKILKYLVVGMAKSVAWVAKSAWVLVRDWLMGTPEDKLKPF</sequence>
<feature type="transmembrane region" description="Helical" evidence="2">
    <location>
        <begin position="296"/>
        <end position="320"/>
    </location>
</feature>
<dbReference type="InParanoid" id="Q7S1C4"/>
<dbReference type="KEGG" id="ncr:NCU07804"/>